<dbReference type="InterPro" id="IPR041536">
    <property type="entry name" value="GNPTAB_reg"/>
</dbReference>
<dbReference type="Pfam" id="PF17101">
    <property type="entry name" value="Stealth_CR1"/>
    <property type="match status" value="1"/>
</dbReference>
<name>A0A3Q2XCP8_HIPCM</name>
<feature type="domain" description="Stealth protein CR1 conserved region 1" evidence="1">
    <location>
        <begin position="61"/>
        <end position="79"/>
    </location>
</feature>
<protein>
    <submittedName>
        <fullName evidence="3">Uncharacterized protein</fullName>
    </submittedName>
</protein>
<dbReference type="AlphaFoldDB" id="A0A3Q2XCP8"/>
<evidence type="ECO:0000259" key="2">
    <source>
        <dbReference type="Pfam" id="PF18440"/>
    </source>
</evidence>
<reference evidence="3" key="1">
    <citation type="submission" date="2025-08" db="UniProtKB">
        <authorList>
            <consortium name="Ensembl"/>
        </authorList>
    </citation>
    <scope>IDENTIFICATION</scope>
</reference>
<dbReference type="Ensembl" id="ENSHCOT00000012348.1">
    <property type="protein sequence ID" value="ENSHCOP00000001292.1"/>
    <property type="gene ID" value="ENSHCOG00000002226.1"/>
</dbReference>
<proteinExistence type="predicted"/>
<sequence>MAGGRMIRRLFRRLPYICLRRRYKVVVCCAALILVIRAPFTLTSSKWLNFFSSGRECTPIPIDVVYTWVNGTDVSLQRDLMVAKEQLDAEEALRRWVRRGEYDCPPECPLSQCIMAPMAVLNPGLPANMTTQELPSVLPSFSAAKALLQFNKPLQPSNTVSVVVFHSRADGKALMASPHGSCAFQTTDKEAPGLVQMETLAYLTGFPQSYTVSEMLREKLSPTVKSRITAFELYPGAGIALLYLKTPQDFIFLLQLAKSSRLKLDGKKLAISPVNLFWDMRAIAEVIGHYNTCKLT</sequence>
<evidence type="ECO:0000259" key="1">
    <source>
        <dbReference type="Pfam" id="PF17101"/>
    </source>
</evidence>
<accession>A0A3Q2XCP8</accession>
<organism evidence="3 4">
    <name type="scientific">Hippocampus comes</name>
    <name type="common">Tiger tail seahorse</name>
    <dbReference type="NCBI Taxonomy" id="109280"/>
    <lineage>
        <taxon>Eukaryota</taxon>
        <taxon>Metazoa</taxon>
        <taxon>Chordata</taxon>
        <taxon>Craniata</taxon>
        <taxon>Vertebrata</taxon>
        <taxon>Euteleostomi</taxon>
        <taxon>Actinopterygii</taxon>
        <taxon>Neopterygii</taxon>
        <taxon>Teleostei</taxon>
        <taxon>Neoteleostei</taxon>
        <taxon>Acanthomorphata</taxon>
        <taxon>Syngnathiaria</taxon>
        <taxon>Syngnathiformes</taxon>
        <taxon>Syngnathoidei</taxon>
        <taxon>Syngnathidae</taxon>
        <taxon>Hippocampus</taxon>
    </lineage>
</organism>
<dbReference type="InterPro" id="IPR031358">
    <property type="entry name" value="Stealth_CR1"/>
</dbReference>
<feature type="domain" description="N-acetylglucosamine-1-phosphotransferase subunit alpha/beta regulatory" evidence="2">
    <location>
        <begin position="191"/>
        <end position="279"/>
    </location>
</feature>
<evidence type="ECO:0000313" key="4">
    <source>
        <dbReference type="Proteomes" id="UP000264820"/>
    </source>
</evidence>
<evidence type="ECO:0000313" key="3">
    <source>
        <dbReference type="Ensembl" id="ENSHCOP00000001292.1"/>
    </source>
</evidence>
<dbReference type="STRING" id="109280.ENSHCOP00000001292"/>
<reference evidence="3" key="2">
    <citation type="submission" date="2025-09" db="UniProtKB">
        <authorList>
            <consortium name="Ensembl"/>
        </authorList>
    </citation>
    <scope>IDENTIFICATION</scope>
</reference>
<dbReference type="Proteomes" id="UP000264820">
    <property type="component" value="Unplaced"/>
</dbReference>
<dbReference type="GeneTree" id="ENSGT00940000180979"/>
<keyword evidence="4" id="KW-1185">Reference proteome</keyword>
<dbReference type="Pfam" id="PF18440">
    <property type="entry name" value="GlcNAc-1_reg"/>
    <property type="match status" value="1"/>
</dbReference>